<evidence type="ECO:0000256" key="1">
    <source>
        <dbReference type="SAM" id="SignalP"/>
    </source>
</evidence>
<dbReference type="PATRIC" id="fig|1233171.3.peg.1891"/>
<evidence type="ECO:0000313" key="3">
    <source>
        <dbReference type="Proteomes" id="UP000015688"/>
    </source>
</evidence>
<comment type="caution">
    <text evidence="2">The sequence shown here is derived from an EMBL/GenBank/DDBJ whole genome shotgun (WGS) entry which is preliminary data.</text>
</comment>
<name>T4VNG1_PARBF</name>
<feature type="chain" id="PRO_5038374481" evidence="1">
    <location>
        <begin position="21"/>
        <end position="150"/>
    </location>
</feature>
<dbReference type="Proteomes" id="UP000015688">
    <property type="component" value="Unassembled WGS sequence"/>
</dbReference>
<organism evidence="2 3">
    <name type="scientific">Paraclostridium bifermentans ATCC 638 = DSM 14991</name>
    <dbReference type="NCBI Taxonomy" id="1233171"/>
    <lineage>
        <taxon>Bacteria</taxon>
        <taxon>Bacillati</taxon>
        <taxon>Bacillota</taxon>
        <taxon>Clostridia</taxon>
        <taxon>Peptostreptococcales</taxon>
        <taxon>Peptostreptococcaceae</taxon>
        <taxon>Paraclostridium</taxon>
    </lineage>
</organism>
<proteinExistence type="predicted"/>
<protein>
    <submittedName>
        <fullName evidence="2">Uncharacterized protein</fullName>
    </submittedName>
</protein>
<feature type="signal peptide" evidence="1">
    <location>
        <begin position="1"/>
        <end position="20"/>
    </location>
</feature>
<evidence type="ECO:0000313" key="2">
    <source>
        <dbReference type="EMBL" id="EQK43058.1"/>
    </source>
</evidence>
<reference evidence="2 3" key="1">
    <citation type="submission" date="2013-06" db="EMBL/GenBank/DDBJ databases">
        <authorList>
            <person name="Walk S."/>
            <person name="Aronoff D."/>
            <person name="Young V.Y."/>
            <person name="Marsh J."/>
            <person name="Harrison L."/>
            <person name="Daugherty S.C."/>
            <person name="Shefchek K.A."/>
            <person name="Hine E.E."/>
            <person name="Tallon L.J."/>
            <person name="Sadzewicz L.K."/>
            <person name="Rasko D.A."/>
        </authorList>
    </citation>
    <scope>NUCLEOTIDE SEQUENCE [LARGE SCALE GENOMIC DNA]</scope>
    <source>
        <strain evidence="2 3">ATCC 638</strain>
    </source>
</reference>
<gene>
    <name evidence="2" type="ORF">C672_2002</name>
</gene>
<sequence>MLKKFSIIILLTLIIFTSTASFTHALSLVPPSTSDNQYIKDLEIIDNNMYLLIKTIIMGNYKDTEINKSIKFIETLIEDLNIKASKLPQKDNAAVLAVESILNFYKVSLIRLQSYLETKDPDNLMDAINIFSLASTSSNNLSEIIGEAGN</sequence>
<accession>T4VNG1</accession>
<keyword evidence="1" id="KW-0732">Signal</keyword>
<dbReference type="EMBL" id="AVNC01000015">
    <property type="protein sequence ID" value="EQK43058.1"/>
    <property type="molecule type" value="Genomic_DNA"/>
</dbReference>
<dbReference type="AlphaFoldDB" id="T4VNG1"/>